<comment type="caution">
    <text evidence="1">The sequence shown here is derived from an EMBL/GenBank/DDBJ whole genome shotgun (WGS) entry which is preliminary data.</text>
</comment>
<evidence type="ECO:0000313" key="1">
    <source>
        <dbReference type="EMBL" id="MBD2594446.1"/>
    </source>
</evidence>
<protein>
    <submittedName>
        <fullName evidence="1">Uncharacterized protein</fullName>
    </submittedName>
</protein>
<reference evidence="1 2" key="1">
    <citation type="journal article" date="2020" name="ISME J.">
        <title>Comparative genomics reveals insights into cyanobacterial evolution and habitat adaptation.</title>
        <authorList>
            <person name="Chen M.Y."/>
            <person name="Teng W.K."/>
            <person name="Zhao L."/>
            <person name="Hu C.X."/>
            <person name="Zhou Y.K."/>
            <person name="Han B.P."/>
            <person name="Song L.R."/>
            <person name="Shu W.S."/>
        </authorList>
    </citation>
    <scope>NUCLEOTIDE SEQUENCE [LARGE SCALE GENOMIC DNA]</scope>
    <source>
        <strain evidence="1 2">FACHB-130</strain>
    </source>
</reference>
<dbReference type="RefSeq" id="WP_190967313.1">
    <property type="nucleotide sequence ID" value="NZ_JACJTB010000007.1"/>
</dbReference>
<gene>
    <name evidence="1" type="ORF">H6G74_08905</name>
</gene>
<accession>A0ABR8FUF4</accession>
<dbReference type="EMBL" id="JACJTB010000007">
    <property type="protein sequence ID" value="MBD2594446.1"/>
    <property type="molecule type" value="Genomic_DNA"/>
</dbReference>
<sequence>MSAEEPLRWGDSAVGGFPDLRRLSSALPTPSVALLSEKKDTQFLRMLPILAL</sequence>
<name>A0ABR8FUF4_9NOSO</name>
<keyword evidence="2" id="KW-1185">Reference proteome</keyword>
<evidence type="ECO:0000313" key="2">
    <source>
        <dbReference type="Proteomes" id="UP000603457"/>
    </source>
</evidence>
<dbReference type="Proteomes" id="UP000603457">
    <property type="component" value="Unassembled WGS sequence"/>
</dbReference>
<organism evidence="1 2">
    <name type="scientific">Nostoc spongiaeforme FACHB-130</name>
    <dbReference type="NCBI Taxonomy" id="1357510"/>
    <lineage>
        <taxon>Bacteria</taxon>
        <taxon>Bacillati</taxon>
        <taxon>Cyanobacteriota</taxon>
        <taxon>Cyanophyceae</taxon>
        <taxon>Nostocales</taxon>
        <taxon>Nostocaceae</taxon>
        <taxon>Nostoc</taxon>
    </lineage>
</organism>
<proteinExistence type="predicted"/>